<protein>
    <recommendedName>
        <fullName evidence="3">F-box domain-containing protein</fullName>
    </recommendedName>
</protein>
<evidence type="ECO:0008006" key="3">
    <source>
        <dbReference type="Google" id="ProtNLM"/>
    </source>
</evidence>
<dbReference type="Gene3D" id="3.80.10.10">
    <property type="entry name" value="Ribonuclease Inhibitor"/>
    <property type="match status" value="1"/>
</dbReference>
<comment type="caution">
    <text evidence="1">The sequence shown here is derived from an EMBL/GenBank/DDBJ whole genome shotgun (WGS) entry which is preliminary data.</text>
</comment>
<evidence type="ECO:0000313" key="2">
    <source>
        <dbReference type="Proteomes" id="UP000091918"/>
    </source>
</evidence>
<reference evidence="1 2" key="1">
    <citation type="submission" date="2015-07" db="EMBL/GenBank/DDBJ databases">
        <title>Emmonsia species relationships and genome sequence.</title>
        <authorList>
            <person name="Cuomo C.A."/>
            <person name="Schwartz I.S."/>
            <person name="Kenyon C."/>
            <person name="de Hoog G.S."/>
            <person name="Govender N.P."/>
            <person name="Botha A."/>
            <person name="Moreno L."/>
            <person name="de Vries M."/>
            <person name="Munoz J.F."/>
            <person name="Stielow J.B."/>
        </authorList>
    </citation>
    <scope>NUCLEOTIDE SEQUENCE [LARGE SCALE GENOMIC DNA]</scope>
    <source>
        <strain evidence="1 2">CBS 136260</strain>
    </source>
</reference>
<dbReference type="Proteomes" id="UP000091918">
    <property type="component" value="Unassembled WGS sequence"/>
</dbReference>
<dbReference type="OrthoDB" id="3140657at2759"/>
<name>A0A1B7P8C1_9EURO</name>
<dbReference type="InterPro" id="IPR032675">
    <property type="entry name" value="LRR_dom_sf"/>
</dbReference>
<sequence length="448" mass="51789">MTPAAFLLPTELWARIASFADRKSLKNLRLTCHRCSMFATQELFGEIRLKTSDSSCASIERIRAHKQLKPYVKKISLDIRNWSPVLLKKYLELSQDWQDRADEIPILPGRFIKLVESLKMFPNLRNVNVLFDPQCKLEQYYLGSPQTVEFRLRMMKLLLSSLTSLPQPPSALGLRNYQNINPEDAETASMLKQVLGNLQSLRLGILNESCEGNGEFDLTYEDAHTFTRELPSVWLQPASSTLRHLTLFSNLYFGFYPKLDLRDIHFPNLQSLALGNCAFVHDTQLDWILSHASTLQSLYMDDCVILYEVGIYNNENAKDNCYLSGLTEMYPGAGRNSSSGVKYRASYPKRWHDYFRAFQEGLPQLRHFRFGSSPFWWDDSGIPFEMEMEIQLRLDVELYLVFCDGYGPSPYMERWIDDDTVPYPQCKQEDMEAFESLLKKTGMSPFKG</sequence>
<dbReference type="SUPFAM" id="SSF52047">
    <property type="entry name" value="RNI-like"/>
    <property type="match status" value="1"/>
</dbReference>
<dbReference type="CDD" id="cd09917">
    <property type="entry name" value="F-box_SF"/>
    <property type="match status" value="1"/>
</dbReference>
<evidence type="ECO:0000313" key="1">
    <source>
        <dbReference type="EMBL" id="OAX85229.1"/>
    </source>
</evidence>
<accession>A0A1B7P8C1</accession>
<keyword evidence="2" id="KW-1185">Reference proteome</keyword>
<gene>
    <name evidence="1" type="ORF">ACJ72_00389</name>
</gene>
<dbReference type="EMBL" id="LGUA01000020">
    <property type="protein sequence ID" value="OAX85229.1"/>
    <property type="molecule type" value="Genomic_DNA"/>
</dbReference>
<dbReference type="InterPro" id="IPR036047">
    <property type="entry name" value="F-box-like_dom_sf"/>
</dbReference>
<proteinExistence type="predicted"/>
<dbReference type="SUPFAM" id="SSF81383">
    <property type="entry name" value="F-box domain"/>
    <property type="match status" value="1"/>
</dbReference>
<organism evidence="1 2">
    <name type="scientific">Emergomyces africanus</name>
    <dbReference type="NCBI Taxonomy" id="1955775"/>
    <lineage>
        <taxon>Eukaryota</taxon>
        <taxon>Fungi</taxon>
        <taxon>Dikarya</taxon>
        <taxon>Ascomycota</taxon>
        <taxon>Pezizomycotina</taxon>
        <taxon>Eurotiomycetes</taxon>
        <taxon>Eurotiomycetidae</taxon>
        <taxon>Onygenales</taxon>
        <taxon>Ajellomycetaceae</taxon>
        <taxon>Emergomyces</taxon>
    </lineage>
</organism>
<dbReference type="PANTHER" id="PTHR42057">
    <property type="entry name" value="F-BOX DOMAIN PROTEIN (AFU_ORTHOLOGUE AFUA_4G00200)"/>
    <property type="match status" value="1"/>
</dbReference>
<dbReference type="PANTHER" id="PTHR42057:SF2">
    <property type="entry name" value="F-BOX DOMAIN PROTEIN (AFU_ORTHOLOGUE AFUA_4G00200)-RELATED"/>
    <property type="match status" value="1"/>
</dbReference>
<dbReference type="AlphaFoldDB" id="A0A1B7P8C1"/>